<evidence type="ECO:0000256" key="3">
    <source>
        <dbReference type="ARBA" id="ARBA00022598"/>
    </source>
</evidence>
<dbReference type="NCBIfam" id="TIGR00234">
    <property type="entry name" value="tyrS"/>
    <property type="match status" value="1"/>
</dbReference>
<dbReference type="CDD" id="cd00165">
    <property type="entry name" value="S4"/>
    <property type="match status" value="1"/>
</dbReference>
<dbReference type="InterPro" id="IPR002307">
    <property type="entry name" value="Tyr-tRNA-ligase"/>
</dbReference>
<dbReference type="PANTHER" id="PTHR11766">
    <property type="entry name" value="TYROSYL-TRNA SYNTHETASE"/>
    <property type="match status" value="1"/>
</dbReference>
<keyword evidence="7 11" id="KW-0648">Protein biosynthesis</keyword>
<proteinExistence type="inferred from homology"/>
<comment type="catalytic activity">
    <reaction evidence="9 11">
        <text>tRNA(Tyr) + L-tyrosine + ATP = L-tyrosyl-tRNA(Tyr) + AMP + diphosphate + H(+)</text>
        <dbReference type="Rhea" id="RHEA:10220"/>
        <dbReference type="Rhea" id="RHEA-COMP:9706"/>
        <dbReference type="Rhea" id="RHEA-COMP:9707"/>
        <dbReference type="ChEBI" id="CHEBI:15378"/>
        <dbReference type="ChEBI" id="CHEBI:30616"/>
        <dbReference type="ChEBI" id="CHEBI:33019"/>
        <dbReference type="ChEBI" id="CHEBI:58315"/>
        <dbReference type="ChEBI" id="CHEBI:78442"/>
        <dbReference type="ChEBI" id="CHEBI:78536"/>
        <dbReference type="ChEBI" id="CHEBI:456215"/>
        <dbReference type="EC" id="6.1.1.1"/>
    </reaction>
</comment>
<dbReference type="GO" id="GO:0006437">
    <property type="term" value="P:tyrosyl-tRNA aminoacylation"/>
    <property type="evidence" value="ECO:0007669"/>
    <property type="project" value="UniProtKB-UniRule"/>
</dbReference>
<dbReference type="PROSITE" id="PS50889">
    <property type="entry name" value="S4"/>
    <property type="match status" value="1"/>
</dbReference>
<dbReference type="PANTHER" id="PTHR11766:SF0">
    <property type="entry name" value="TYROSINE--TRNA LIGASE, MITOCHONDRIAL"/>
    <property type="match status" value="1"/>
</dbReference>
<dbReference type="Gene3D" id="3.40.50.620">
    <property type="entry name" value="HUPs"/>
    <property type="match status" value="1"/>
</dbReference>
<keyword evidence="4 11" id="KW-0547">Nucleotide-binding</keyword>
<dbReference type="InterPro" id="IPR054608">
    <property type="entry name" value="SYY-like_C"/>
</dbReference>
<dbReference type="InterPro" id="IPR024088">
    <property type="entry name" value="Tyr-tRNA-ligase_bac-type"/>
</dbReference>
<gene>
    <name evidence="11 14" type="primary">tyrS</name>
    <name evidence="14" type="ORF">Pan265_10200</name>
</gene>
<dbReference type="CDD" id="cd00805">
    <property type="entry name" value="TyrRS_core"/>
    <property type="match status" value="1"/>
</dbReference>
<feature type="short sequence motif" description="'HIGH' region" evidence="11">
    <location>
        <begin position="43"/>
        <end position="52"/>
    </location>
</feature>
<dbReference type="InterPro" id="IPR024107">
    <property type="entry name" value="Tyr-tRNA-ligase_bac_1"/>
</dbReference>
<evidence type="ECO:0000256" key="7">
    <source>
        <dbReference type="ARBA" id="ARBA00022917"/>
    </source>
</evidence>
<dbReference type="GO" id="GO:0005524">
    <property type="term" value="F:ATP binding"/>
    <property type="evidence" value="ECO:0007669"/>
    <property type="project" value="UniProtKB-UniRule"/>
</dbReference>
<keyword evidence="6 12" id="KW-0694">RNA-binding</keyword>
<keyword evidence="3 11" id="KW-0436">Ligase</keyword>
<feature type="short sequence motif" description="'KMSKS' region" evidence="11">
    <location>
        <begin position="235"/>
        <end position="239"/>
    </location>
</feature>
<dbReference type="FunFam" id="3.40.50.620:FF:000008">
    <property type="entry name" value="Tyrosine--tRNA ligase"/>
    <property type="match status" value="1"/>
</dbReference>
<protein>
    <recommendedName>
        <fullName evidence="11">Tyrosine--tRNA ligase</fullName>
        <ecNumber evidence="11">6.1.1.1</ecNumber>
    </recommendedName>
    <alternativeName>
        <fullName evidence="11">Tyrosyl-tRNA synthetase</fullName>
        <shortName evidence="11">TyrRS</shortName>
    </alternativeName>
</protein>
<sequence length="417" mass="45502">MTQAVAMNLYDVLSERGLVAQSTDAEIRKRLEQPVTAYIGFDPTADSLHVGSLVPIMVLAWLSRCGHKPLVLVGGATGLVGDPSGKTESRKMLTREQINANAEAIAAQIGRVVPFGDGPDEATLVNNADWLEPLTWIELLRDVGSRVSVNRMLSMESVKGRIDSESGISYLEFSYMIMQAYDFAHLNRTHGCTVQMGGQDQWGNIVMGVELGRKLHDAELAGLTMPLITKPDGGKFGKSEKGNVWLDAERTSPYEFYQFWRNTPDAGVGPYLRYFTFLPMERVRELETAEGRELNAAKEVLAYEVTKLIHGEAAAEQAQADSRKAFGASQDVTGDSIPHETIETGDLGLVRDLLVRSGMAKSNGEAKKLIQGGGVRVGESKVADINHTVGVDDAPNGYLLLRVGKKRLYRFDLSGSA</sequence>
<dbReference type="InterPro" id="IPR036986">
    <property type="entry name" value="S4_RNA-bd_sf"/>
</dbReference>
<comment type="function">
    <text evidence="11">Catalyzes the attachment of tyrosine to tRNA(Tyr) in a two-step reaction: tyrosine is first activated by ATP to form Tyr-AMP and then transferred to the acceptor end of tRNA(Tyr).</text>
</comment>
<dbReference type="SUPFAM" id="SSF55174">
    <property type="entry name" value="Alpha-L RNA-binding motif"/>
    <property type="match status" value="1"/>
</dbReference>
<keyword evidence="8 11" id="KW-0030">Aminoacyl-tRNA synthetase</keyword>
<evidence type="ECO:0000256" key="1">
    <source>
        <dbReference type="ARBA" id="ARBA00004496"/>
    </source>
</evidence>
<evidence type="ECO:0000256" key="10">
    <source>
        <dbReference type="ARBA" id="ARBA00060965"/>
    </source>
</evidence>
<evidence type="ECO:0000256" key="9">
    <source>
        <dbReference type="ARBA" id="ARBA00048248"/>
    </source>
</evidence>
<dbReference type="EC" id="6.1.1.1" evidence="11"/>
<evidence type="ECO:0000256" key="12">
    <source>
        <dbReference type="PROSITE-ProRule" id="PRU00182"/>
    </source>
</evidence>
<dbReference type="SUPFAM" id="SSF52374">
    <property type="entry name" value="Nucleotidylyl transferase"/>
    <property type="match status" value="1"/>
</dbReference>
<reference evidence="14 15" key="1">
    <citation type="submission" date="2019-02" db="EMBL/GenBank/DDBJ databases">
        <title>Deep-cultivation of Planctomycetes and their phenomic and genomic characterization uncovers novel biology.</title>
        <authorList>
            <person name="Wiegand S."/>
            <person name="Jogler M."/>
            <person name="Boedeker C."/>
            <person name="Pinto D."/>
            <person name="Vollmers J."/>
            <person name="Rivas-Marin E."/>
            <person name="Kohn T."/>
            <person name="Peeters S.H."/>
            <person name="Heuer A."/>
            <person name="Rast P."/>
            <person name="Oberbeckmann S."/>
            <person name="Bunk B."/>
            <person name="Jeske O."/>
            <person name="Meyerdierks A."/>
            <person name="Storesund J.E."/>
            <person name="Kallscheuer N."/>
            <person name="Luecker S."/>
            <person name="Lage O.M."/>
            <person name="Pohl T."/>
            <person name="Merkel B.J."/>
            <person name="Hornburger P."/>
            <person name="Mueller R.-W."/>
            <person name="Bruemmer F."/>
            <person name="Labrenz M."/>
            <person name="Spormann A.M."/>
            <person name="Op den Camp H."/>
            <person name="Overmann J."/>
            <person name="Amann R."/>
            <person name="Jetten M.S.M."/>
            <person name="Mascher T."/>
            <person name="Medema M.H."/>
            <person name="Devos D.P."/>
            <person name="Kaster A.-K."/>
            <person name="Ovreas L."/>
            <person name="Rohde M."/>
            <person name="Galperin M.Y."/>
            <person name="Jogler C."/>
        </authorList>
    </citation>
    <scope>NUCLEOTIDE SEQUENCE [LARGE SCALE GENOMIC DNA]</scope>
    <source>
        <strain evidence="14 15">Pan265</strain>
    </source>
</reference>
<dbReference type="GO" id="GO:0042803">
    <property type="term" value="F:protein homodimerization activity"/>
    <property type="evidence" value="ECO:0007669"/>
    <property type="project" value="UniProtKB-ARBA"/>
</dbReference>
<evidence type="ECO:0000256" key="4">
    <source>
        <dbReference type="ARBA" id="ARBA00022741"/>
    </source>
</evidence>
<comment type="similarity">
    <text evidence="10 11">Belongs to the class-I aminoacyl-tRNA synthetase family. TyrS type 1 subfamily.</text>
</comment>
<feature type="binding site" evidence="11">
    <location>
        <position position="175"/>
    </location>
    <ligand>
        <name>L-tyrosine</name>
        <dbReference type="ChEBI" id="CHEBI:58315"/>
    </ligand>
</feature>
<feature type="binding site" evidence="11">
    <location>
        <position position="238"/>
    </location>
    <ligand>
        <name>ATP</name>
        <dbReference type="ChEBI" id="CHEBI:30616"/>
    </ligand>
</feature>
<dbReference type="RefSeq" id="WP_236254711.1">
    <property type="nucleotide sequence ID" value="NZ_CP036280.1"/>
</dbReference>
<dbReference type="AlphaFoldDB" id="A0A518BW34"/>
<dbReference type="GO" id="GO:0004831">
    <property type="term" value="F:tyrosine-tRNA ligase activity"/>
    <property type="evidence" value="ECO:0007669"/>
    <property type="project" value="UniProtKB-UniRule"/>
</dbReference>
<dbReference type="InterPro" id="IPR014729">
    <property type="entry name" value="Rossmann-like_a/b/a_fold"/>
</dbReference>
<evidence type="ECO:0000259" key="13">
    <source>
        <dbReference type="Pfam" id="PF22421"/>
    </source>
</evidence>
<accession>A0A518BW34</accession>
<dbReference type="Pfam" id="PF00579">
    <property type="entry name" value="tRNA-synt_1b"/>
    <property type="match status" value="1"/>
</dbReference>
<evidence type="ECO:0000256" key="5">
    <source>
        <dbReference type="ARBA" id="ARBA00022840"/>
    </source>
</evidence>
<name>A0A518BW34_9BACT</name>
<feature type="domain" description="Tyrosine--tRNA ligase SYY-like C-terminal" evidence="13">
    <location>
        <begin position="335"/>
        <end position="407"/>
    </location>
</feature>
<dbReference type="Proteomes" id="UP000320386">
    <property type="component" value="Chromosome"/>
</dbReference>
<keyword evidence="5 11" id="KW-0067">ATP-binding</keyword>
<evidence type="ECO:0000256" key="8">
    <source>
        <dbReference type="ARBA" id="ARBA00023146"/>
    </source>
</evidence>
<dbReference type="EMBL" id="CP036280">
    <property type="protein sequence ID" value="QDU71171.1"/>
    <property type="molecule type" value="Genomic_DNA"/>
</dbReference>
<dbReference type="Pfam" id="PF22421">
    <property type="entry name" value="SYY_C-terminal"/>
    <property type="match status" value="1"/>
</dbReference>
<comment type="subcellular location">
    <subcellularLocation>
        <location evidence="1 11">Cytoplasm</location>
    </subcellularLocation>
</comment>
<keyword evidence="15" id="KW-1185">Reference proteome</keyword>
<evidence type="ECO:0000313" key="15">
    <source>
        <dbReference type="Proteomes" id="UP000320386"/>
    </source>
</evidence>
<feature type="binding site" evidence="11">
    <location>
        <position position="179"/>
    </location>
    <ligand>
        <name>L-tyrosine</name>
        <dbReference type="ChEBI" id="CHEBI:58315"/>
    </ligand>
</feature>
<evidence type="ECO:0000313" key="14">
    <source>
        <dbReference type="EMBL" id="QDU71171.1"/>
    </source>
</evidence>
<dbReference type="KEGG" id="mcad:Pan265_10200"/>
<evidence type="ECO:0000256" key="11">
    <source>
        <dbReference type="HAMAP-Rule" id="MF_02006"/>
    </source>
</evidence>
<dbReference type="Gene3D" id="1.10.240.10">
    <property type="entry name" value="Tyrosyl-Transfer RNA Synthetase"/>
    <property type="match status" value="1"/>
</dbReference>
<comment type="subunit">
    <text evidence="11">Homodimer.</text>
</comment>
<dbReference type="GO" id="GO:0005829">
    <property type="term" value="C:cytosol"/>
    <property type="evidence" value="ECO:0007669"/>
    <property type="project" value="TreeGrafter"/>
</dbReference>
<dbReference type="FunFam" id="1.10.240.10:FF:000001">
    <property type="entry name" value="Tyrosine--tRNA ligase"/>
    <property type="match status" value="1"/>
</dbReference>
<organism evidence="14 15">
    <name type="scientific">Mucisphaera calidilacus</name>
    <dbReference type="NCBI Taxonomy" id="2527982"/>
    <lineage>
        <taxon>Bacteria</taxon>
        <taxon>Pseudomonadati</taxon>
        <taxon>Planctomycetota</taxon>
        <taxon>Phycisphaerae</taxon>
        <taxon>Phycisphaerales</taxon>
        <taxon>Phycisphaeraceae</taxon>
        <taxon>Mucisphaera</taxon>
    </lineage>
</organism>
<dbReference type="Gene3D" id="3.10.290.10">
    <property type="entry name" value="RNA-binding S4 domain"/>
    <property type="match status" value="1"/>
</dbReference>
<dbReference type="HAMAP" id="MF_02006">
    <property type="entry name" value="Tyr_tRNA_synth_type1"/>
    <property type="match status" value="1"/>
</dbReference>
<feature type="binding site" evidence="11">
    <location>
        <position position="38"/>
    </location>
    <ligand>
        <name>L-tyrosine</name>
        <dbReference type="ChEBI" id="CHEBI:58315"/>
    </ligand>
</feature>
<dbReference type="GO" id="GO:0003723">
    <property type="term" value="F:RNA binding"/>
    <property type="evidence" value="ECO:0007669"/>
    <property type="project" value="UniProtKB-KW"/>
</dbReference>
<dbReference type="InterPro" id="IPR002305">
    <property type="entry name" value="aa-tRNA-synth_Ic"/>
</dbReference>
<keyword evidence="2 11" id="KW-0963">Cytoplasm</keyword>
<dbReference type="PRINTS" id="PR01040">
    <property type="entry name" value="TRNASYNTHTYR"/>
</dbReference>
<evidence type="ECO:0000256" key="2">
    <source>
        <dbReference type="ARBA" id="ARBA00022490"/>
    </source>
</evidence>
<evidence type="ECO:0000256" key="6">
    <source>
        <dbReference type="ARBA" id="ARBA00022884"/>
    </source>
</evidence>